<evidence type="ECO:0000259" key="3">
    <source>
        <dbReference type="Pfam" id="PF03968"/>
    </source>
</evidence>
<dbReference type="PANTHER" id="PTHR36504">
    <property type="entry name" value="LIPOPOLYSACCHARIDE EXPORT SYSTEM PROTEIN LPTA"/>
    <property type="match status" value="1"/>
</dbReference>
<proteinExistence type="predicted"/>
<name>A0ABU5E690_9PROT</name>
<feature type="domain" description="Organic solvent tolerance-like N-terminal" evidence="3">
    <location>
        <begin position="74"/>
        <end position="173"/>
    </location>
</feature>
<dbReference type="Pfam" id="PF03968">
    <property type="entry name" value="LptD_N"/>
    <property type="match status" value="2"/>
</dbReference>
<sequence>MTPRFDFPFAQASRRRAYRHHVIAACAVALGIGGLALAPADFAAAQETTNSATTGSSDAGGGGFDFNSSSKPIEITADNGIEWDKNQKAYTARGNALAVQGDQSIAGAVLNAYYSVDSNKIDRMTAEGNVVIKNSTQTAYGDHADYDAQKKLLVLTGKNLKSVTDKGDTVTARDSMEYWKDRDAVIAKGAVFIDRGDTKIHSDTATGYFHPDDTGKKVMYQIEAVGHVRTDTSKQTAWADKMVYNLDTKVAVLTGHVRINQDNNVFTGDKAEINTQTNISRLVADKSKGSSGRVKTVIGPKNKTDSNGSTTQP</sequence>
<keyword evidence="1" id="KW-0732">Signal</keyword>
<keyword evidence="5" id="KW-1185">Reference proteome</keyword>
<dbReference type="InterPro" id="IPR052037">
    <property type="entry name" value="LPS_export_LptA"/>
</dbReference>
<dbReference type="Gene3D" id="2.60.450.10">
    <property type="entry name" value="Lipopolysaccharide (LPS) transport protein A like domain"/>
    <property type="match status" value="2"/>
</dbReference>
<feature type="region of interest" description="Disordered" evidence="2">
    <location>
        <begin position="285"/>
        <end position="313"/>
    </location>
</feature>
<accession>A0ABU5E690</accession>
<dbReference type="InterPro" id="IPR005653">
    <property type="entry name" value="OstA-like_N"/>
</dbReference>
<organism evidence="4 5">
    <name type="scientific">Dongia soli</name>
    <dbReference type="NCBI Taxonomy" id="600628"/>
    <lineage>
        <taxon>Bacteria</taxon>
        <taxon>Pseudomonadati</taxon>
        <taxon>Pseudomonadota</taxon>
        <taxon>Alphaproteobacteria</taxon>
        <taxon>Rhodospirillales</taxon>
        <taxon>Dongiaceae</taxon>
        <taxon>Dongia</taxon>
    </lineage>
</organism>
<comment type="caution">
    <text evidence="4">The sequence shown here is derived from an EMBL/GenBank/DDBJ whole genome shotgun (WGS) entry which is preliminary data.</text>
</comment>
<dbReference type="Proteomes" id="UP001279642">
    <property type="component" value="Unassembled WGS sequence"/>
</dbReference>
<dbReference type="EMBL" id="JAXCLW010000001">
    <property type="protein sequence ID" value="MDY0881776.1"/>
    <property type="molecule type" value="Genomic_DNA"/>
</dbReference>
<reference evidence="4 5" key="1">
    <citation type="journal article" date="2016" name="Antonie Van Leeuwenhoek">
        <title>Dongia soli sp. nov., isolated from soil from Dokdo, Korea.</title>
        <authorList>
            <person name="Kim D.U."/>
            <person name="Lee H."/>
            <person name="Kim H."/>
            <person name="Kim S.G."/>
            <person name="Ka J.O."/>
        </authorList>
    </citation>
    <scope>NUCLEOTIDE SEQUENCE [LARGE SCALE GENOMIC DNA]</scope>
    <source>
        <strain evidence="4 5">D78</strain>
    </source>
</reference>
<evidence type="ECO:0000313" key="4">
    <source>
        <dbReference type="EMBL" id="MDY0881776.1"/>
    </source>
</evidence>
<evidence type="ECO:0000313" key="5">
    <source>
        <dbReference type="Proteomes" id="UP001279642"/>
    </source>
</evidence>
<evidence type="ECO:0000256" key="2">
    <source>
        <dbReference type="SAM" id="MobiDB-lite"/>
    </source>
</evidence>
<gene>
    <name evidence="4" type="ORF">SMD27_02890</name>
</gene>
<feature type="domain" description="Organic solvent tolerance-like N-terminal" evidence="3">
    <location>
        <begin position="174"/>
        <end position="278"/>
    </location>
</feature>
<dbReference type="RefSeq" id="WP_320506824.1">
    <property type="nucleotide sequence ID" value="NZ_JAXCLW010000001.1"/>
</dbReference>
<dbReference type="PANTHER" id="PTHR36504:SF1">
    <property type="entry name" value="LIPOPOLYSACCHARIDE EXPORT SYSTEM PROTEIN LPTA"/>
    <property type="match status" value="1"/>
</dbReference>
<evidence type="ECO:0000256" key="1">
    <source>
        <dbReference type="ARBA" id="ARBA00022729"/>
    </source>
</evidence>
<protein>
    <submittedName>
        <fullName evidence="4">LptA/OstA family protein</fullName>
    </submittedName>
</protein>